<organism evidence="10">
    <name type="scientific">Candidatus Thiocaldithrix dubininis</name>
    <dbReference type="NCBI Taxonomy" id="3080823"/>
    <lineage>
        <taxon>Bacteria</taxon>
        <taxon>Pseudomonadati</taxon>
        <taxon>Pseudomonadota</taxon>
        <taxon>Gammaproteobacteria</taxon>
        <taxon>Thiotrichales</taxon>
        <taxon>Thiotrichaceae</taxon>
        <taxon>Candidatus Thiocaldithrix</taxon>
    </lineage>
</organism>
<dbReference type="Proteomes" id="UP001300672">
    <property type="component" value="Chromosome"/>
</dbReference>
<dbReference type="Pfam" id="PF08335">
    <property type="entry name" value="GlnD_UR_UTase"/>
    <property type="match status" value="2"/>
</dbReference>
<dbReference type="AlphaFoldDB" id="A0AA95H8P2"/>
<keyword evidence="1 7" id="KW-0808">Transferase</keyword>
<dbReference type="InterPro" id="IPR013546">
    <property type="entry name" value="PII_UdlTrfase/GS_AdlTrfase"/>
</dbReference>
<dbReference type="NCBIfam" id="NF008292">
    <property type="entry name" value="PRK11072.1"/>
    <property type="match status" value="1"/>
</dbReference>
<sequence length="914" mass="103764">MMPTIDTILAASPYVQFQLERHPEWQVYCEASYPYAEAELVAKVAAEIAPLVNHDEVLRAVRQIRHRESVRIAWRDLSGQAELVESLRTTSDLADALVDAALNWSYKELVAKHGTPRSHSGEAQHMVVLGMGKLGGRELNFSSDIDMIFAFPENGETDGKRSLDNQTFFTRVGQRLIGLLGQTTGDGFGYRVDMRLRPFGEVGALALSFDAMEGYYETHGREWERYALVKARVMAGDQAAGKELMERLRPFVYRRYLDYGAVEQLRDMKAMINREAERRGKFQDVKLGTGGIREIEFTAQVFQLMRGGRIPELRTRNLLETLTVLLKHALITPTEESTLRTAYHFLRRTENRLQMWNDEQTHSLPTEAQRQAALAVSMGFADWLSFKAELTWHQEAVAAIFQRVFRVEGDERKHDPSVNDVWEGTVALTQAQQVLQNLGFKQTDSAAQALHELRTGRLYGALTEIGRSRLNRLMPQLLSTCAATATPDQTLERSLRIINKIASRSGYIAMLADNPGALDQFVRLVSESLWITSQLTDHPILLDQMLDPRQLYTPLDRQQLGKALREELSHIDEDDTGDVMERMRQFKQAQVLRVAAADITGVLPLMQVSDQLTWIAEAVLEESWQHVWRTLCAQTGEPHYQLEGQSHKAGFAIIGYGKLGGLELGYGSDLDIIFLHNSQGTEQQTNGKKPLEHAVFYARLAQRIIHTLSTFTPAGRLYETDTRLRPSGASGLLVSSLKAFQTYQTEKAWVWEHQALLRARAITGTESLMQQFEATRREILCQARDQAEVRREVIEMRKKMWDTLGTHSNKVFNLKKDPGGITDIEFIVQYLILANAHAHPELIRWSDNIRQLESLQQVGLLSAEQADTLADIYRVLRDEIHARSLQELDSKVPISQFAKEREYVQHTWLSIMGA</sequence>
<dbReference type="EC" id="2.7.7.42" evidence="7"/>
<dbReference type="PANTHER" id="PTHR30621">
    <property type="entry name" value="GLUTAMINE SYNTHETASE ADENYLYLTRANSFERASE"/>
    <property type="match status" value="1"/>
</dbReference>
<comment type="catalytic activity">
    <reaction evidence="7">
        <text>[glutamine synthetase]-L-tyrosine + ATP = [glutamine synthetase]-O(4)-(5'-adenylyl)-L-tyrosine + diphosphate</text>
        <dbReference type="Rhea" id="RHEA:18589"/>
        <dbReference type="Rhea" id="RHEA-COMP:10660"/>
        <dbReference type="Rhea" id="RHEA-COMP:10661"/>
        <dbReference type="ChEBI" id="CHEBI:30616"/>
        <dbReference type="ChEBI" id="CHEBI:33019"/>
        <dbReference type="ChEBI" id="CHEBI:46858"/>
        <dbReference type="ChEBI" id="CHEBI:83624"/>
        <dbReference type="EC" id="2.7.7.42"/>
    </reaction>
</comment>
<dbReference type="PANTHER" id="PTHR30621:SF0">
    <property type="entry name" value="BIFUNCTIONAL GLUTAMINE SYNTHETASE ADENYLYLTRANSFERASE_ADENYLYL-REMOVING ENZYME"/>
    <property type="match status" value="1"/>
</dbReference>
<feature type="domain" description="Glutamate-ammonia ligase adenylyltransferase repeated" evidence="8">
    <location>
        <begin position="519"/>
        <end position="774"/>
    </location>
</feature>
<dbReference type="Gene3D" id="3.30.460.10">
    <property type="entry name" value="Beta Polymerase, domain 2"/>
    <property type="match status" value="2"/>
</dbReference>
<name>A0AA95H8P2_9GAMM</name>
<evidence type="ECO:0000256" key="3">
    <source>
        <dbReference type="ARBA" id="ARBA00022741"/>
    </source>
</evidence>
<dbReference type="InterPro" id="IPR043519">
    <property type="entry name" value="NT_sf"/>
</dbReference>
<dbReference type="FunFam" id="3.30.460.10:FF:000009">
    <property type="entry name" value="Bifunctional glutamine synthetase adenylyltransferase/adenylyl-removing enzyme"/>
    <property type="match status" value="2"/>
</dbReference>
<dbReference type="InterPro" id="IPR023057">
    <property type="entry name" value="GlnE"/>
</dbReference>
<dbReference type="GO" id="GO:0005829">
    <property type="term" value="C:cytosol"/>
    <property type="evidence" value="ECO:0007669"/>
    <property type="project" value="TreeGrafter"/>
</dbReference>
<evidence type="ECO:0000256" key="5">
    <source>
        <dbReference type="ARBA" id="ARBA00022842"/>
    </source>
</evidence>
<comment type="function">
    <text evidence="7">Involved in the regulation of glutamine synthetase GlnA, a key enzyme in the process to assimilate ammonia. When cellular nitrogen levels are high, the C-terminal adenylyl transferase (AT) inactivates GlnA by covalent transfer of an adenylyl group from ATP to specific tyrosine residue of GlnA, thus reducing its activity. Conversely, when nitrogen levels are low, the N-terminal adenylyl removase (AR) activates GlnA by removing the adenylyl group by phosphorolysis, increasing its activity. The regulatory region of GlnE binds the signal transduction protein PII (GlnB) which indicates the nitrogen status of the cell.</text>
</comment>
<dbReference type="FunFam" id="1.20.120.330:FF:000005">
    <property type="entry name" value="Bifunctional glutamine synthetase adenylyltransferase/adenylyl-removing enzyme"/>
    <property type="match status" value="1"/>
</dbReference>
<feature type="region of interest" description="Adenylyl transferase" evidence="7">
    <location>
        <begin position="422"/>
        <end position="914"/>
    </location>
</feature>
<keyword evidence="6 7" id="KW-0511">Multifunctional enzyme</keyword>
<keyword evidence="4 7" id="KW-0067">ATP-binding</keyword>
<protein>
    <recommendedName>
        <fullName evidence="7">Bifunctional glutamine synthetase adenylyltransferase/adenylyl-removing enzyme</fullName>
    </recommendedName>
    <alternativeName>
        <fullName evidence="7">ATP:glutamine synthetase adenylyltransferase</fullName>
    </alternativeName>
    <alternativeName>
        <fullName evidence="7">ATase</fullName>
    </alternativeName>
    <domain>
        <recommendedName>
            <fullName evidence="7">Glutamine synthetase adenylyl-L-tyrosine phosphorylase</fullName>
            <ecNumber evidence="7">2.7.7.89</ecNumber>
        </recommendedName>
        <alternativeName>
            <fullName evidence="7">Adenylyl removase</fullName>
            <shortName evidence="7">AR</shortName>
            <shortName evidence="7">AT-N</shortName>
        </alternativeName>
    </domain>
    <domain>
        <recommendedName>
            <fullName evidence="7">Glutamine synthetase adenylyl transferase</fullName>
            <ecNumber evidence="7">2.7.7.42</ecNumber>
        </recommendedName>
        <alternativeName>
            <fullName evidence="7">Adenylyl transferase</fullName>
            <shortName evidence="7">AT</shortName>
            <shortName evidence="7">AT-C</shortName>
        </alternativeName>
    </domain>
</protein>
<dbReference type="GO" id="GO:0000820">
    <property type="term" value="P:regulation of glutamine family amino acid metabolic process"/>
    <property type="evidence" value="ECO:0007669"/>
    <property type="project" value="UniProtKB-UniRule"/>
</dbReference>
<dbReference type="EC" id="2.7.7.89" evidence="7"/>
<reference evidence="10" key="1">
    <citation type="journal article" date="2023" name="Int. J. Mol. Sci.">
        <title>Metagenomics Revealed a New Genus 'Candidatus Thiocaldithrix dubininis' gen. nov., sp. nov. and a New Species 'Candidatus Thiothrix putei' sp. nov. in the Family Thiotrichaceae, Some Members of Which Have Traits of Both Na+- and H+-Motive Energetics.</title>
        <authorList>
            <person name="Ravin N.V."/>
            <person name="Muntyan M.S."/>
            <person name="Smolyakov D.D."/>
            <person name="Rudenko T.S."/>
            <person name="Beletsky A.V."/>
            <person name="Mardanov A.V."/>
            <person name="Grabovich M.Y."/>
        </authorList>
    </citation>
    <scope>NUCLEOTIDE SEQUENCE</scope>
    <source>
        <strain evidence="10">GKL-01</strain>
    </source>
</reference>
<evidence type="ECO:0000259" key="9">
    <source>
        <dbReference type="Pfam" id="PF08335"/>
    </source>
</evidence>
<dbReference type="SUPFAM" id="SSF81593">
    <property type="entry name" value="Nucleotidyltransferase substrate binding subunit/domain"/>
    <property type="match status" value="2"/>
</dbReference>
<dbReference type="GO" id="GO:0047388">
    <property type="term" value="F:[glutamine synthetase]-adenylyl-L-tyrosine phosphorylase activity"/>
    <property type="evidence" value="ECO:0007669"/>
    <property type="project" value="UniProtKB-EC"/>
</dbReference>
<dbReference type="Gene3D" id="1.20.120.1510">
    <property type="match status" value="1"/>
</dbReference>
<dbReference type="GO" id="GO:0008882">
    <property type="term" value="F:[glutamate-ammonia-ligase] adenylyltransferase activity"/>
    <property type="evidence" value="ECO:0007669"/>
    <property type="project" value="UniProtKB-UniRule"/>
</dbReference>
<comment type="similarity">
    <text evidence="7">Belongs to the GlnE family.</text>
</comment>
<keyword evidence="3 7" id="KW-0547">Nucleotide-binding</keyword>
<evidence type="ECO:0000256" key="6">
    <source>
        <dbReference type="ARBA" id="ARBA00023268"/>
    </source>
</evidence>
<evidence type="ECO:0000256" key="4">
    <source>
        <dbReference type="ARBA" id="ARBA00022840"/>
    </source>
</evidence>
<evidence type="ECO:0000313" key="10">
    <source>
        <dbReference type="EMBL" id="WGZ92345.1"/>
    </source>
</evidence>
<dbReference type="Pfam" id="PF03710">
    <property type="entry name" value="GlnE"/>
    <property type="match status" value="2"/>
</dbReference>
<comment type="cofactor">
    <cofactor evidence="7">
        <name>Mg(2+)</name>
        <dbReference type="ChEBI" id="CHEBI:18420"/>
    </cofactor>
</comment>
<gene>
    <name evidence="7 10" type="primary">glnE</name>
    <name evidence="10" type="ORF">QJT80_01495</name>
</gene>
<evidence type="ECO:0000259" key="8">
    <source>
        <dbReference type="Pfam" id="PF03710"/>
    </source>
</evidence>
<comment type="catalytic activity">
    <reaction evidence="7">
        <text>[glutamine synthetase]-O(4)-(5'-adenylyl)-L-tyrosine + phosphate = [glutamine synthetase]-L-tyrosine + ADP</text>
        <dbReference type="Rhea" id="RHEA:43716"/>
        <dbReference type="Rhea" id="RHEA-COMP:10660"/>
        <dbReference type="Rhea" id="RHEA-COMP:10661"/>
        <dbReference type="ChEBI" id="CHEBI:43474"/>
        <dbReference type="ChEBI" id="CHEBI:46858"/>
        <dbReference type="ChEBI" id="CHEBI:83624"/>
        <dbReference type="ChEBI" id="CHEBI:456216"/>
        <dbReference type="EC" id="2.7.7.89"/>
    </reaction>
</comment>
<feature type="domain" description="Glutamate-ammonia ligase adenylyltransferase repeated" evidence="8">
    <location>
        <begin position="5"/>
        <end position="243"/>
    </location>
</feature>
<keyword evidence="5 7" id="KW-0460">Magnesium</keyword>
<reference evidence="10" key="2">
    <citation type="submission" date="2023-04" db="EMBL/GenBank/DDBJ databases">
        <authorList>
            <person name="Beletskiy A.V."/>
            <person name="Mardanov A.V."/>
            <person name="Ravin N.V."/>
        </authorList>
    </citation>
    <scope>NUCLEOTIDE SEQUENCE</scope>
    <source>
        <strain evidence="10">GKL-01</strain>
    </source>
</reference>
<dbReference type="CDD" id="cd05401">
    <property type="entry name" value="NT_GlnE_GlnD_like"/>
    <property type="match status" value="2"/>
</dbReference>
<evidence type="ECO:0000256" key="1">
    <source>
        <dbReference type="ARBA" id="ARBA00022679"/>
    </source>
</evidence>
<dbReference type="GO" id="GO:0016874">
    <property type="term" value="F:ligase activity"/>
    <property type="evidence" value="ECO:0007669"/>
    <property type="project" value="UniProtKB-KW"/>
</dbReference>
<dbReference type="SUPFAM" id="SSF81301">
    <property type="entry name" value="Nucleotidyltransferase"/>
    <property type="match status" value="2"/>
</dbReference>
<keyword evidence="10" id="KW-0436">Ligase</keyword>
<feature type="region of interest" description="Adenylyl removase" evidence="7">
    <location>
        <begin position="1"/>
        <end position="417"/>
    </location>
</feature>
<dbReference type="GO" id="GO:0005524">
    <property type="term" value="F:ATP binding"/>
    <property type="evidence" value="ECO:0007669"/>
    <property type="project" value="UniProtKB-UniRule"/>
</dbReference>
<dbReference type="EMBL" id="CP124755">
    <property type="protein sequence ID" value="WGZ92345.1"/>
    <property type="molecule type" value="Genomic_DNA"/>
</dbReference>
<proteinExistence type="inferred from homology"/>
<dbReference type="KEGG" id="tdu:QJT80_01495"/>
<accession>A0AA95H8P2</accession>
<feature type="domain" description="PII-uridylyltransferase/Glutamine-synthetase adenylyltransferase" evidence="9">
    <location>
        <begin position="266"/>
        <end position="405"/>
    </location>
</feature>
<evidence type="ECO:0000256" key="7">
    <source>
        <dbReference type="HAMAP-Rule" id="MF_00802"/>
    </source>
</evidence>
<dbReference type="HAMAP" id="MF_00802">
    <property type="entry name" value="GlnE"/>
    <property type="match status" value="1"/>
</dbReference>
<keyword evidence="2 7" id="KW-0548">Nucleotidyltransferase</keyword>
<dbReference type="GO" id="GO:0000287">
    <property type="term" value="F:magnesium ion binding"/>
    <property type="evidence" value="ECO:0007669"/>
    <property type="project" value="UniProtKB-UniRule"/>
</dbReference>
<feature type="domain" description="PII-uridylyltransferase/Glutamine-synthetase adenylyltransferase" evidence="9">
    <location>
        <begin position="802"/>
        <end position="878"/>
    </location>
</feature>
<dbReference type="InterPro" id="IPR005190">
    <property type="entry name" value="GlnE_rpt_dom"/>
</dbReference>
<dbReference type="Gene3D" id="1.20.120.330">
    <property type="entry name" value="Nucleotidyltransferases domain 2"/>
    <property type="match status" value="2"/>
</dbReference>
<evidence type="ECO:0000256" key="2">
    <source>
        <dbReference type="ARBA" id="ARBA00022695"/>
    </source>
</evidence>